<feature type="non-terminal residue" evidence="1">
    <location>
        <position position="1"/>
    </location>
</feature>
<accession>A0A6A6ZCH7</accession>
<dbReference type="Proteomes" id="UP000799424">
    <property type="component" value="Unassembled WGS sequence"/>
</dbReference>
<sequence length="49" mass="5855">HFKHLVEYSITICKECRHSVLPSYIKSYLQRAYKVKQKQAKDIVERVCS</sequence>
<dbReference type="OrthoDB" id="3779166at2759"/>
<dbReference type="InterPro" id="IPR022698">
    <property type="entry name" value="OrsD"/>
</dbReference>
<dbReference type="EMBL" id="MU006249">
    <property type="protein sequence ID" value="KAF2818812.1"/>
    <property type="molecule type" value="Genomic_DNA"/>
</dbReference>
<gene>
    <name evidence="1" type="ORF">CC86DRAFT_308535</name>
</gene>
<organism evidence="1 2">
    <name type="scientific">Ophiobolus disseminans</name>
    <dbReference type="NCBI Taxonomy" id="1469910"/>
    <lineage>
        <taxon>Eukaryota</taxon>
        <taxon>Fungi</taxon>
        <taxon>Dikarya</taxon>
        <taxon>Ascomycota</taxon>
        <taxon>Pezizomycotina</taxon>
        <taxon>Dothideomycetes</taxon>
        <taxon>Pleosporomycetidae</taxon>
        <taxon>Pleosporales</taxon>
        <taxon>Pleosporineae</taxon>
        <taxon>Phaeosphaeriaceae</taxon>
        <taxon>Ophiobolus</taxon>
    </lineage>
</organism>
<reference evidence="1" key="1">
    <citation type="journal article" date="2020" name="Stud. Mycol.">
        <title>101 Dothideomycetes genomes: a test case for predicting lifestyles and emergence of pathogens.</title>
        <authorList>
            <person name="Haridas S."/>
            <person name="Albert R."/>
            <person name="Binder M."/>
            <person name="Bloem J."/>
            <person name="Labutti K."/>
            <person name="Salamov A."/>
            <person name="Andreopoulos B."/>
            <person name="Baker S."/>
            <person name="Barry K."/>
            <person name="Bills G."/>
            <person name="Bluhm B."/>
            <person name="Cannon C."/>
            <person name="Castanera R."/>
            <person name="Culley D."/>
            <person name="Daum C."/>
            <person name="Ezra D."/>
            <person name="Gonzalez J."/>
            <person name="Henrissat B."/>
            <person name="Kuo A."/>
            <person name="Liang C."/>
            <person name="Lipzen A."/>
            <person name="Lutzoni F."/>
            <person name="Magnuson J."/>
            <person name="Mondo S."/>
            <person name="Nolan M."/>
            <person name="Ohm R."/>
            <person name="Pangilinan J."/>
            <person name="Park H.-J."/>
            <person name="Ramirez L."/>
            <person name="Alfaro M."/>
            <person name="Sun H."/>
            <person name="Tritt A."/>
            <person name="Yoshinaga Y."/>
            <person name="Zwiers L.-H."/>
            <person name="Turgeon B."/>
            <person name="Goodwin S."/>
            <person name="Spatafora J."/>
            <person name="Crous P."/>
            <person name="Grigoriev I."/>
        </authorList>
    </citation>
    <scope>NUCLEOTIDE SEQUENCE</scope>
    <source>
        <strain evidence="1">CBS 113818</strain>
    </source>
</reference>
<dbReference type="AlphaFoldDB" id="A0A6A6ZCH7"/>
<name>A0A6A6ZCH7_9PLEO</name>
<keyword evidence="2" id="KW-1185">Reference proteome</keyword>
<evidence type="ECO:0000313" key="2">
    <source>
        <dbReference type="Proteomes" id="UP000799424"/>
    </source>
</evidence>
<dbReference type="Pfam" id="PF12013">
    <property type="entry name" value="OrsD"/>
    <property type="match status" value="1"/>
</dbReference>
<proteinExistence type="predicted"/>
<evidence type="ECO:0000313" key="1">
    <source>
        <dbReference type="EMBL" id="KAF2818812.1"/>
    </source>
</evidence>
<protein>
    <submittedName>
        <fullName evidence="1">Uncharacterized protein</fullName>
    </submittedName>
</protein>